<organism evidence="1">
    <name type="scientific">Spongospora subterranea</name>
    <dbReference type="NCBI Taxonomy" id="70186"/>
    <lineage>
        <taxon>Eukaryota</taxon>
        <taxon>Sar</taxon>
        <taxon>Rhizaria</taxon>
        <taxon>Endomyxa</taxon>
        <taxon>Phytomyxea</taxon>
        <taxon>Plasmodiophorida</taxon>
        <taxon>Plasmodiophoridae</taxon>
        <taxon>Spongospora</taxon>
    </lineage>
</organism>
<name>A0A0H5R7S1_9EUKA</name>
<proteinExistence type="predicted"/>
<protein>
    <submittedName>
        <fullName evidence="1">Uncharacterized protein</fullName>
    </submittedName>
</protein>
<feature type="non-terminal residue" evidence="1">
    <location>
        <position position="1"/>
    </location>
</feature>
<dbReference type="EMBL" id="HACM01003877">
    <property type="protein sequence ID" value="CRZ04319.1"/>
    <property type="molecule type" value="Transcribed_RNA"/>
</dbReference>
<reference evidence="1" key="1">
    <citation type="submission" date="2015-04" db="EMBL/GenBank/DDBJ databases">
        <title>The genome sequence of the plant pathogenic Rhizarian Plasmodiophora brassicae reveals insights in its biotrophic life cycle and the origin of chitin synthesis.</title>
        <authorList>
            <person name="Schwelm A."/>
            <person name="Fogelqvist J."/>
            <person name="Knaust A."/>
            <person name="Julke S."/>
            <person name="Lilja T."/>
            <person name="Dhandapani V."/>
            <person name="Bonilla-Rosso G."/>
            <person name="Karlsson M."/>
            <person name="Shevchenko A."/>
            <person name="Choi S.R."/>
            <person name="Kim H.G."/>
            <person name="Park J.Y."/>
            <person name="Lim Y.P."/>
            <person name="Ludwig-Muller J."/>
            <person name="Dixelius C."/>
        </authorList>
    </citation>
    <scope>NUCLEOTIDE SEQUENCE</scope>
    <source>
        <tissue evidence="1">Potato root galls</tissue>
    </source>
</reference>
<dbReference type="AlphaFoldDB" id="A0A0H5R7S1"/>
<accession>A0A0H5R7S1</accession>
<evidence type="ECO:0000313" key="1">
    <source>
        <dbReference type="EMBL" id="CRZ04319.1"/>
    </source>
</evidence>
<sequence length="131" mass="14233">CPSIARSISEALADPKTSCISEFNDSIADSESVVSEEDSEGTAFEVSLLRSLVRKNGVSGRTTSWVETLLGIVATTNPFSQGNLSCRVDRSSSLESDQQAGSKLDEADDKRLKCHRISYLKRRLVLFGSIC</sequence>